<dbReference type="PANTHER" id="PTHR32361:SF9">
    <property type="entry name" value="FERRIC REDUCTASE TRANSMEMBRANE COMPONENT 3-RELATED"/>
    <property type="match status" value="1"/>
</dbReference>
<dbReference type="GO" id="GO:0004497">
    <property type="term" value="F:monooxygenase activity"/>
    <property type="evidence" value="ECO:0007669"/>
    <property type="project" value="InterPro"/>
</dbReference>
<keyword evidence="11" id="KW-0408">Iron</keyword>
<dbReference type="OrthoDB" id="1470350at2759"/>
<organism evidence="14 15">
    <name type="scientific">Exophiala mesophila</name>
    <name type="common">Black yeast-like fungus</name>
    <dbReference type="NCBI Taxonomy" id="212818"/>
    <lineage>
        <taxon>Eukaryota</taxon>
        <taxon>Fungi</taxon>
        <taxon>Dikarya</taxon>
        <taxon>Ascomycota</taxon>
        <taxon>Pezizomycotina</taxon>
        <taxon>Eurotiomycetes</taxon>
        <taxon>Chaetothyriomycetidae</taxon>
        <taxon>Chaetothyriales</taxon>
        <taxon>Herpotrichiellaceae</taxon>
        <taxon>Exophiala</taxon>
    </lineage>
</organism>
<dbReference type="Pfam" id="PF00067">
    <property type="entry name" value="p450"/>
    <property type="match status" value="1"/>
</dbReference>
<feature type="transmembrane region" description="Helical" evidence="12">
    <location>
        <begin position="1013"/>
        <end position="1035"/>
    </location>
</feature>
<dbReference type="SFLD" id="SFLDS00052">
    <property type="entry name" value="Ferric_Reductase_Domain"/>
    <property type="match status" value="1"/>
</dbReference>
<gene>
    <name evidence="14" type="ORF">B0A52_08340</name>
</gene>
<evidence type="ECO:0000256" key="12">
    <source>
        <dbReference type="SAM" id="Phobius"/>
    </source>
</evidence>
<keyword evidence="5" id="KW-0249">Electron transport</keyword>
<dbReference type="GO" id="GO:0015677">
    <property type="term" value="P:copper ion import"/>
    <property type="evidence" value="ECO:0007669"/>
    <property type="project" value="TreeGrafter"/>
</dbReference>
<dbReference type="Pfam" id="PF01794">
    <property type="entry name" value="Ferric_reduct"/>
    <property type="match status" value="1"/>
</dbReference>
<dbReference type="SUPFAM" id="SSF52343">
    <property type="entry name" value="Ferredoxin reductase-like, C-terminal NADP-linked domain"/>
    <property type="match status" value="1"/>
</dbReference>
<dbReference type="VEuPathDB" id="FungiDB:PV10_03155"/>
<feature type="transmembrane region" description="Helical" evidence="12">
    <location>
        <begin position="850"/>
        <end position="873"/>
    </location>
</feature>
<keyword evidence="6 12" id="KW-1133">Transmembrane helix</keyword>
<proteinExistence type="inferred from homology"/>
<accession>A0A438MTQ0</accession>
<dbReference type="SUPFAM" id="SSF48264">
    <property type="entry name" value="Cytochrome P450"/>
    <property type="match status" value="1"/>
</dbReference>
<dbReference type="InterPro" id="IPR017927">
    <property type="entry name" value="FAD-bd_FR_type"/>
</dbReference>
<dbReference type="EMBL" id="NAJM01000052">
    <property type="protein sequence ID" value="RVX67097.1"/>
    <property type="molecule type" value="Genomic_DNA"/>
</dbReference>
<keyword evidence="11" id="KW-0479">Metal-binding</keyword>
<dbReference type="PROSITE" id="PS51384">
    <property type="entry name" value="FAD_FR"/>
    <property type="match status" value="1"/>
</dbReference>
<evidence type="ECO:0000313" key="14">
    <source>
        <dbReference type="EMBL" id="RVX67097.1"/>
    </source>
</evidence>
<dbReference type="InterPro" id="IPR039261">
    <property type="entry name" value="FNR_nucleotide-bd"/>
</dbReference>
<evidence type="ECO:0000256" key="8">
    <source>
        <dbReference type="ARBA" id="ARBA00023065"/>
    </source>
</evidence>
<dbReference type="Proteomes" id="UP000288859">
    <property type="component" value="Unassembled WGS sequence"/>
</dbReference>
<comment type="cofactor">
    <cofactor evidence="11">
        <name>heme</name>
        <dbReference type="ChEBI" id="CHEBI:30413"/>
    </cofactor>
</comment>
<feature type="transmembrane region" description="Helical" evidence="12">
    <location>
        <begin position="168"/>
        <end position="187"/>
    </location>
</feature>
<dbReference type="CDD" id="cd06186">
    <property type="entry name" value="NOX_Duox_like_FAD_NADP"/>
    <property type="match status" value="1"/>
</dbReference>
<dbReference type="GO" id="GO:0000293">
    <property type="term" value="F:ferric-chelate reductase activity"/>
    <property type="evidence" value="ECO:0007669"/>
    <property type="project" value="UniProtKB-ARBA"/>
</dbReference>
<evidence type="ECO:0000256" key="3">
    <source>
        <dbReference type="ARBA" id="ARBA00022448"/>
    </source>
</evidence>
<dbReference type="SFLD" id="SFLDG01168">
    <property type="entry name" value="Ferric_reductase_subgroup_(FRE"/>
    <property type="match status" value="1"/>
</dbReference>
<keyword evidence="10" id="KW-0325">Glycoprotein</keyword>
<dbReference type="InterPro" id="IPR013112">
    <property type="entry name" value="FAD-bd_8"/>
</dbReference>
<evidence type="ECO:0000256" key="9">
    <source>
        <dbReference type="ARBA" id="ARBA00023136"/>
    </source>
</evidence>
<keyword evidence="7" id="KW-0560">Oxidoreductase</keyword>
<evidence type="ECO:0000259" key="13">
    <source>
        <dbReference type="PROSITE" id="PS51384"/>
    </source>
</evidence>
<dbReference type="Pfam" id="PF08022">
    <property type="entry name" value="FAD_binding_8"/>
    <property type="match status" value="1"/>
</dbReference>
<dbReference type="InterPro" id="IPR013121">
    <property type="entry name" value="Fe_red_NAD-bd_6"/>
</dbReference>
<dbReference type="Gene3D" id="1.10.630.10">
    <property type="entry name" value="Cytochrome P450"/>
    <property type="match status" value="1"/>
</dbReference>
<keyword evidence="4 12" id="KW-0812">Transmembrane</keyword>
<evidence type="ECO:0000256" key="4">
    <source>
        <dbReference type="ARBA" id="ARBA00022692"/>
    </source>
</evidence>
<dbReference type="PANTHER" id="PTHR32361">
    <property type="entry name" value="FERRIC/CUPRIC REDUCTASE TRANSMEMBRANE COMPONENT"/>
    <property type="match status" value="1"/>
</dbReference>
<keyword evidence="8" id="KW-0406">Ion transport</keyword>
<feature type="binding site" description="axial binding residue" evidence="11">
    <location>
        <position position="649"/>
    </location>
    <ligand>
        <name>heme</name>
        <dbReference type="ChEBI" id="CHEBI:30413"/>
    </ligand>
    <ligandPart>
        <name>Fe</name>
        <dbReference type="ChEBI" id="CHEBI:18248"/>
    </ligandPart>
</feature>
<evidence type="ECO:0000256" key="6">
    <source>
        <dbReference type="ARBA" id="ARBA00022989"/>
    </source>
</evidence>
<dbReference type="Pfam" id="PF08030">
    <property type="entry name" value="NAD_binding_6"/>
    <property type="match status" value="1"/>
</dbReference>
<dbReference type="InterPro" id="IPR001128">
    <property type="entry name" value="Cyt_P450"/>
</dbReference>
<dbReference type="GO" id="GO:0006826">
    <property type="term" value="P:iron ion transport"/>
    <property type="evidence" value="ECO:0007669"/>
    <property type="project" value="TreeGrafter"/>
</dbReference>
<evidence type="ECO:0000256" key="7">
    <source>
        <dbReference type="ARBA" id="ARBA00023002"/>
    </source>
</evidence>
<dbReference type="InterPro" id="IPR036396">
    <property type="entry name" value="Cyt_P450_sf"/>
</dbReference>
<feature type="transmembrane region" description="Helical" evidence="12">
    <location>
        <begin position="980"/>
        <end position="1001"/>
    </location>
</feature>
<name>A0A438MTQ0_EXOME</name>
<dbReference type="GO" id="GO:0005506">
    <property type="term" value="F:iron ion binding"/>
    <property type="evidence" value="ECO:0007669"/>
    <property type="project" value="InterPro"/>
</dbReference>
<evidence type="ECO:0000313" key="15">
    <source>
        <dbReference type="Proteomes" id="UP000288859"/>
    </source>
</evidence>
<dbReference type="GO" id="GO:0005886">
    <property type="term" value="C:plasma membrane"/>
    <property type="evidence" value="ECO:0007669"/>
    <property type="project" value="TreeGrafter"/>
</dbReference>
<dbReference type="PRINTS" id="PR00463">
    <property type="entry name" value="EP450I"/>
</dbReference>
<evidence type="ECO:0000256" key="1">
    <source>
        <dbReference type="ARBA" id="ARBA00004141"/>
    </source>
</evidence>
<evidence type="ECO:0000256" key="11">
    <source>
        <dbReference type="PIRSR" id="PIRSR602401-1"/>
    </source>
</evidence>
<dbReference type="InterPro" id="IPR002401">
    <property type="entry name" value="Cyt_P450_E_grp-I"/>
</dbReference>
<dbReference type="InterPro" id="IPR051410">
    <property type="entry name" value="Ferric/Cupric_Reductase"/>
</dbReference>
<feature type="transmembrane region" description="Helical" evidence="12">
    <location>
        <begin position="934"/>
        <end position="960"/>
    </location>
</feature>
<comment type="similarity">
    <text evidence="2">Belongs to the ferric reductase (FRE) family.</text>
</comment>
<dbReference type="GO" id="GO:0016705">
    <property type="term" value="F:oxidoreductase activity, acting on paired donors, with incorporation or reduction of molecular oxygen"/>
    <property type="evidence" value="ECO:0007669"/>
    <property type="project" value="InterPro"/>
</dbReference>
<feature type="transmembrane region" description="Helical" evidence="12">
    <location>
        <begin position="1079"/>
        <end position="1099"/>
    </location>
</feature>
<evidence type="ECO:0000256" key="5">
    <source>
        <dbReference type="ARBA" id="ARBA00022982"/>
    </source>
</evidence>
<keyword evidence="9 12" id="KW-0472">Membrane</keyword>
<keyword evidence="3" id="KW-0813">Transport</keyword>
<keyword evidence="11" id="KW-0349">Heme</keyword>
<dbReference type="InterPro" id="IPR013130">
    <property type="entry name" value="Fe3_Rdtase_TM_dom"/>
</dbReference>
<dbReference type="Gene3D" id="3.40.50.80">
    <property type="entry name" value="Nucleotide-binding domain of ferredoxin-NADP reductase (FNR) module"/>
    <property type="match status" value="1"/>
</dbReference>
<feature type="domain" description="FAD-binding FR-type" evidence="13">
    <location>
        <begin position="1115"/>
        <end position="1266"/>
    </location>
</feature>
<evidence type="ECO:0000256" key="2">
    <source>
        <dbReference type="ARBA" id="ARBA00006278"/>
    </source>
</evidence>
<dbReference type="GO" id="GO:0020037">
    <property type="term" value="F:heme binding"/>
    <property type="evidence" value="ECO:0007669"/>
    <property type="project" value="InterPro"/>
</dbReference>
<dbReference type="GO" id="GO:0006879">
    <property type="term" value="P:intracellular iron ion homeostasis"/>
    <property type="evidence" value="ECO:0007669"/>
    <property type="project" value="TreeGrafter"/>
</dbReference>
<comment type="subcellular location">
    <subcellularLocation>
        <location evidence="1">Membrane</location>
        <topology evidence="1">Multi-pass membrane protein</topology>
    </subcellularLocation>
</comment>
<comment type="caution">
    <text evidence="14">The sequence shown here is derived from an EMBL/GenBank/DDBJ whole genome shotgun (WGS) entry which is preliminary data.</text>
</comment>
<dbReference type="VEuPathDB" id="FungiDB:PV10_00703"/>
<feature type="transmembrane region" description="Helical" evidence="12">
    <location>
        <begin position="1050"/>
        <end position="1072"/>
    </location>
</feature>
<reference evidence="14 15" key="1">
    <citation type="submission" date="2017-03" db="EMBL/GenBank/DDBJ databases">
        <title>Genomes of endolithic fungi from Antarctica.</title>
        <authorList>
            <person name="Coleine C."/>
            <person name="Masonjones S."/>
            <person name="Stajich J.E."/>
        </authorList>
    </citation>
    <scope>NUCLEOTIDE SEQUENCE [LARGE SCALE GENOMIC DNA]</scope>
    <source>
        <strain evidence="14 15">CCFEE 6314</strain>
    </source>
</reference>
<evidence type="ECO:0000256" key="10">
    <source>
        <dbReference type="ARBA" id="ARBA00023180"/>
    </source>
</evidence>
<protein>
    <recommendedName>
        <fullName evidence="13">FAD-binding FR-type domain-containing protein</fullName>
    </recommendedName>
</protein>
<sequence>MSFPTQPAFIHMGTWDDETRKHPAMKWMEDYTLNFNARANWDQKSSDWHTSDFTLVKPDGSVYTEADEAFQQVKDMYSSFTKEFHEPYFLAVWETSEGYEMLGQAHLFASCPGQPAQGERKVRDGQGREWDVKIPGAFHFCQKRPLPLEIHTIQALHDKITHIAVSQLTMLFLLYVPFTVFILIRTLQFTRNYIAARRLKLPIICLPVSFEDPWWLLIKPIFTWLPSLPFGLGDWYLYTDFSWPTIDAAKTTAKYGETFVLVSPVRNQICTAYPPAIDQIYKDMKTWYFPEPLSQTFTFFGQNVSSLNGAEWQRHRKITAQAFNESTMSYAWDESINRVTSDLSFLANAQASCSLASLRSDINVLAMHVLTSVGFGQDTALTDLPPGHRLTLLESLNFILKNIFTAVLFSGLNAPDHILPPPLRRLKTAVTEFRLYMQESVLREIQSTRQSSKPSILRAMVTANEAEKTQEKQQQQQQQLFARPSFLTDSELYGNVFVFNLSGFETTAGTMSFAFPYLAIYPEVQDWVRAEVDRHYTHSKNANYQETYPKLIRCLALMYKSSNCRARPTDVERRTIDIEPNTLVTADFYGVHLSPRWGPDAQSFDPKRFVTTPGSRSEDEILVTSPAASSVGDAVAPLFMPWLFGPRVCPGKKFSQVEFVAVVAHILSMYRIELDTSVHGSTEAARMHLKEVLDDKYFNVSTHIKNPELAGLSLALSDVAACVAACQLALRSVSFEDTPANLPYYPAQCSSPLRLQSVYACSWKYCPATAIRPGLDQANKTCVQYGNVTLPSLDGVGNLDPGDIDSLRVLNRTDVLMNLNISQPAIPSQPLFEDARRTNAAYQTSMTSSVLYAIVMFVFWTLVVLTGLGFRFVSFLSQRARFRKEFGGGSGRYARFERDVTRQLKQHLLVPAAFSHHCAEPLGWWIVPPRLQSLIILTFVVLNVILSFGHYDVFSTNLYWPDSRLQYARYVGDRTGVMGTANLTLIYLFATRNNVLLWITGWSFETSMQFHRWVARVSTVQAIIHSLAYSFYVLVEGGMSHYRAVWLQRYWTLGAVATVAMSLLLVFSLYPIRHKLYEMFLFLHTTLAVLVLIGMWYHVEIFSGAYNVFLWPCIIVWVADRVARLWKVIRYNIPYRAGFATYSPQTNVVWLNVPRVSSSVPVPGSYYFLYLLHGTKWYESHPFTLSGWECQDQYLDQTRDLSLTTTTTTTTTSTHTQVLNLQFIIRPYSGLTGRFRDLVRCQGGEHKTGRNVRVLVEGPYGPKHNLEQYDTIGFIVGGTGVAIALSYISDMLFSARSKSSSGGGPGYTYRVHRLHIVWAVRELSLFQEAFDRELRPKLTEMSRLSGRPMEVHIQIYITGGTNDEVQRQNTDVPAIRDAELEPMVSSDDSVQFFGQELEPDEHSPLSSPPGTVTADGLRLSIYRHRPRLENIVTRFVAGDVGDDNSTCAIVACCPAAMADDARKAVVEAIGQGYGGIDFYPESYAW</sequence>